<sequence length="231" mass="25404">MQTDELVSLFDQQAAGYDQQWAKTASIRDCLYLMLVPLFAGLPAQARVLCVGVGTGVEMAHLARTFPQWRFTAVEPSSAMLEVCRQRAESDGFADRCSFHHGFVDSLPGDAAYDAATCFLVSQFLLDRDARVRFFADIAARLRPGGLLASSDLASDVASPAYAVLLPAWMRMMRTAEVSDEEVERMRAAYARDVAILPPAQVASILEESGFADPTQFFQAGLIHAWMSRRA</sequence>
<keyword evidence="3" id="KW-0489">Methyltransferase</keyword>
<dbReference type="GO" id="GO:0032259">
    <property type="term" value="P:methylation"/>
    <property type="evidence" value="ECO:0007669"/>
    <property type="project" value="UniProtKB-KW"/>
</dbReference>
<keyword evidence="4" id="KW-1185">Reference proteome</keyword>
<dbReference type="OrthoDB" id="8558926at2"/>
<dbReference type="SUPFAM" id="SSF53335">
    <property type="entry name" value="S-adenosyl-L-methionine-dependent methyltransferases"/>
    <property type="match status" value="1"/>
</dbReference>
<protein>
    <submittedName>
        <fullName evidence="3">Class I SAM-dependent methyltransferase</fullName>
    </submittedName>
</protein>
<evidence type="ECO:0000313" key="3">
    <source>
        <dbReference type="EMBL" id="TWT23552.1"/>
    </source>
</evidence>
<dbReference type="InterPro" id="IPR041698">
    <property type="entry name" value="Methyltransf_25"/>
</dbReference>
<reference evidence="3 4" key="1">
    <citation type="journal article" date="2008" name="Int. J. Syst. Evol. Microbiol.">
        <title>Luteimonas marina sp. nov., isolated from seawater.</title>
        <authorList>
            <person name="Baik K.S."/>
            <person name="Park S.C."/>
            <person name="Kim M.S."/>
            <person name="Kim E.M."/>
            <person name="Park C."/>
            <person name="Chun J."/>
            <person name="Seong C.N."/>
        </authorList>
    </citation>
    <scope>NUCLEOTIDE SEQUENCE [LARGE SCALE GENOMIC DNA]</scope>
    <source>
        <strain evidence="3 4">FR1330</strain>
    </source>
</reference>
<accession>A0A5C5UD58</accession>
<organism evidence="3 4">
    <name type="scientific">Luteimonas marina</name>
    <dbReference type="NCBI Taxonomy" id="488485"/>
    <lineage>
        <taxon>Bacteria</taxon>
        <taxon>Pseudomonadati</taxon>
        <taxon>Pseudomonadota</taxon>
        <taxon>Gammaproteobacteria</taxon>
        <taxon>Lysobacterales</taxon>
        <taxon>Lysobacteraceae</taxon>
        <taxon>Luteimonas</taxon>
    </lineage>
</organism>
<proteinExistence type="predicted"/>
<comment type="caution">
    <text evidence="3">The sequence shown here is derived from an EMBL/GenBank/DDBJ whole genome shotgun (WGS) entry which is preliminary data.</text>
</comment>
<evidence type="ECO:0000259" key="2">
    <source>
        <dbReference type="Pfam" id="PF13649"/>
    </source>
</evidence>
<dbReference type="CDD" id="cd02440">
    <property type="entry name" value="AdoMet_MTases"/>
    <property type="match status" value="1"/>
</dbReference>
<dbReference type="RefSeq" id="WP_146384760.1">
    <property type="nucleotide sequence ID" value="NZ_VOHK01000001.1"/>
</dbReference>
<name>A0A5C5UD58_9GAMM</name>
<dbReference type="Pfam" id="PF13649">
    <property type="entry name" value="Methyltransf_25"/>
    <property type="match status" value="1"/>
</dbReference>
<dbReference type="EMBL" id="VOHK01000001">
    <property type="protein sequence ID" value="TWT23552.1"/>
    <property type="molecule type" value="Genomic_DNA"/>
</dbReference>
<evidence type="ECO:0000256" key="1">
    <source>
        <dbReference type="ARBA" id="ARBA00022679"/>
    </source>
</evidence>
<dbReference type="GO" id="GO:0008168">
    <property type="term" value="F:methyltransferase activity"/>
    <property type="evidence" value="ECO:0007669"/>
    <property type="project" value="UniProtKB-KW"/>
</dbReference>
<feature type="domain" description="Methyltransferase" evidence="2">
    <location>
        <begin position="48"/>
        <end position="146"/>
    </location>
</feature>
<gene>
    <name evidence="3" type="ORF">FQY83_02625</name>
</gene>
<dbReference type="InterPro" id="IPR029063">
    <property type="entry name" value="SAM-dependent_MTases_sf"/>
</dbReference>
<dbReference type="Proteomes" id="UP000319980">
    <property type="component" value="Unassembled WGS sequence"/>
</dbReference>
<evidence type="ECO:0000313" key="4">
    <source>
        <dbReference type="Proteomes" id="UP000319980"/>
    </source>
</evidence>
<dbReference type="PANTHER" id="PTHR43861">
    <property type="entry name" value="TRANS-ACONITATE 2-METHYLTRANSFERASE-RELATED"/>
    <property type="match status" value="1"/>
</dbReference>
<dbReference type="Gene3D" id="3.40.50.150">
    <property type="entry name" value="Vaccinia Virus protein VP39"/>
    <property type="match status" value="1"/>
</dbReference>
<keyword evidence="1 3" id="KW-0808">Transferase</keyword>
<dbReference type="AlphaFoldDB" id="A0A5C5UD58"/>